<dbReference type="AlphaFoldDB" id="A0A8H4SSR3"/>
<name>A0A8H4SSR3_9HYPO</name>
<comment type="caution">
    <text evidence="1">The sequence shown here is derived from an EMBL/GenBank/DDBJ whole genome shotgun (WGS) entry which is preliminary data.</text>
</comment>
<dbReference type="Gene3D" id="2.120.10.70">
    <property type="entry name" value="Fucose-specific lectin"/>
    <property type="match status" value="1"/>
</dbReference>
<keyword evidence="2" id="KW-1185">Reference proteome</keyword>
<accession>A0A8H4SSR3</accession>
<sequence>MTNFDVNFASDGYDAKDVRYSSIHGVTTTETHNLQTYAWAFKTLPPTGWSAIDAVAVTLRFLACITKDPRIPEEPSRCFLYCNARDVLRLTDRENDWKAWPTDLDKSQVQLRTVLRGLNTFGVLPEELFPWRSPTEKPYPRRSHYSQAEKTPLFDVLRLDYDTTQGVTEPDVLRAIRTQILYRVRQCLSEGTIVMFAFHFYWSKFETVPPASKDREYPTIAMIPSGRRGVGPAGEKRSQVVLAIDNDQANRRLLIKSNLKDSIPYFWMPYEWILDCAATEGFWTITPSEVKPSRPRMWYRHGDFVHPWRDSNLVLQAHSAERIGNFQNSNIAVLPRGDNITDVFWVNPEGRIVVGHYNKAEDYPRWRFGFVSEAGTATGSVAAIRPWPNDFNDRMEVFSITKDGYVFFAWARVGNEEDPREWRWEHNWMRDWSKNLFESTRDWSRAVPEGCIVVTQPPTWEQWQCKVFWVKPDGHIGTAHYPSNVDGDRKWSVTPIYKMTTGSAINLPALKSSLATVSIAWEEDRAYWDALWWVDGAGYLRGLWVTSKEISVSYDLKDSVLTMSHMRMQEQSVPLNSRLSAAQSIKNHYVTVFVQNSRRECYAKSNESNNGNPYPDDKYSHGIQMDEGSQVRAVACDNFWEAYFITARPNRTITYRPNKDGRPKQISEPGCLPDSTIMEQSKSHLFVKLQDDILGIFEL</sequence>
<reference evidence="1" key="2">
    <citation type="submission" date="2020-05" db="EMBL/GenBank/DDBJ databases">
        <authorList>
            <person name="Kim H.-S."/>
            <person name="Proctor R.H."/>
            <person name="Brown D.W."/>
        </authorList>
    </citation>
    <scope>NUCLEOTIDE SEQUENCE</scope>
    <source>
        <strain evidence="1">NRRL 45417</strain>
    </source>
</reference>
<organism evidence="1 2">
    <name type="scientific">Fusarium gaditjirri</name>
    <dbReference type="NCBI Taxonomy" id="282569"/>
    <lineage>
        <taxon>Eukaryota</taxon>
        <taxon>Fungi</taxon>
        <taxon>Dikarya</taxon>
        <taxon>Ascomycota</taxon>
        <taxon>Pezizomycotina</taxon>
        <taxon>Sordariomycetes</taxon>
        <taxon>Hypocreomycetidae</taxon>
        <taxon>Hypocreales</taxon>
        <taxon>Nectriaceae</taxon>
        <taxon>Fusarium</taxon>
        <taxon>Fusarium nisikadoi species complex</taxon>
    </lineage>
</organism>
<dbReference type="OrthoDB" id="640249at2759"/>
<gene>
    <name evidence="1" type="ORF">FGADI_12314</name>
</gene>
<dbReference type="Proteomes" id="UP000604273">
    <property type="component" value="Unassembled WGS sequence"/>
</dbReference>
<evidence type="ECO:0000313" key="2">
    <source>
        <dbReference type="Proteomes" id="UP000604273"/>
    </source>
</evidence>
<protein>
    <recommendedName>
        <fullName evidence="3">Fucose-specific lectin</fullName>
    </recommendedName>
</protein>
<proteinExistence type="predicted"/>
<reference evidence="1" key="1">
    <citation type="journal article" date="2020" name="BMC Genomics">
        <title>Correction to: Identification and distribution of gene clusters required for synthesis of sphingolipid metabolism inhibitors in diverse species of the filamentous fungus Fusarium.</title>
        <authorList>
            <person name="Kim H.S."/>
            <person name="Lohmar J.M."/>
            <person name="Busman M."/>
            <person name="Brown D.W."/>
            <person name="Naumann T.A."/>
            <person name="Divon H.H."/>
            <person name="Lysoe E."/>
            <person name="Uhlig S."/>
            <person name="Proctor R.H."/>
        </authorList>
    </citation>
    <scope>NUCLEOTIDE SEQUENCE</scope>
    <source>
        <strain evidence="1">NRRL 45417</strain>
    </source>
</reference>
<dbReference type="EMBL" id="JABFAI010000389">
    <property type="protein sequence ID" value="KAF4944970.1"/>
    <property type="molecule type" value="Genomic_DNA"/>
</dbReference>
<evidence type="ECO:0008006" key="3">
    <source>
        <dbReference type="Google" id="ProtNLM"/>
    </source>
</evidence>
<evidence type="ECO:0000313" key="1">
    <source>
        <dbReference type="EMBL" id="KAF4944970.1"/>
    </source>
</evidence>
<dbReference type="Gene3D" id="3.90.70.10">
    <property type="entry name" value="Cysteine proteinases"/>
    <property type="match status" value="1"/>
</dbReference>